<gene>
    <name evidence="1" type="ORF">Vadar_028180</name>
</gene>
<accession>A0ACB7Y2B6</accession>
<proteinExistence type="predicted"/>
<evidence type="ECO:0000313" key="1">
    <source>
        <dbReference type="EMBL" id="KAH7847617.1"/>
    </source>
</evidence>
<protein>
    <submittedName>
        <fullName evidence="1">Uncharacterized protein</fullName>
    </submittedName>
</protein>
<keyword evidence="2" id="KW-1185">Reference proteome</keyword>
<sequence length="432" mass="49437">MKKKKGHLRRCSARAPSAVEQSTVEDDVTTASSAIAIAENDDILSGILVRTPFKSQVRFKSVLKSWLSLISSSRFSLLRNSYPRLSGLLLRKTWPYLVHPAPAGGPYFEFVSPKSSFSRDPPLKSLSFIPSNENFSGVDILQSCNGLLLCTSRLLKCGTVPSYFVVNPTTKQYIQFYPPGDFSGLDIAFDPLRSHHYKLVCVRRSITPSFGHYHIEIYSSENRCWRVSGKSFMGRECDTFTNGVFWNGSIHWIGAWSRFNIDLECIEEMPAFPRIRRNFRIGKPMLLRESNGHLHLIEELFTTKFQVFEMESDYSGWFVKYHVDLDCVVAAFPAIVHSYPEPFTTYFRDYYAFSILSIILEEKEDESVLLLNVSDKVVSYSFKDGTLKDLLDLVPKKIDERFIIRLPGRSNVCRPQFTKDDAFHYIESLALV</sequence>
<dbReference type="EMBL" id="CM037155">
    <property type="protein sequence ID" value="KAH7847617.1"/>
    <property type="molecule type" value="Genomic_DNA"/>
</dbReference>
<comment type="caution">
    <text evidence="1">The sequence shown here is derived from an EMBL/GenBank/DDBJ whole genome shotgun (WGS) entry which is preliminary data.</text>
</comment>
<evidence type="ECO:0000313" key="2">
    <source>
        <dbReference type="Proteomes" id="UP000828048"/>
    </source>
</evidence>
<name>A0ACB7Y2B6_9ERIC</name>
<organism evidence="1 2">
    <name type="scientific">Vaccinium darrowii</name>
    <dbReference type="NCBI Taxonomy" id="229202"/>
    <lineage>
        <taxon>Eukaryota</taxon>
        <taxon>Viridiplantae</taxon>
        <taxon>Streptophyta</taxon>
        <taxon>Embryophyta</taxon>
        <taxon>Tracheophyta</taxon>
        <taxon>Spermatophyta</taxon>
        <taxon>Magnoliopsida</taxon>
        <taxon>eudicotyledons</taxon>
        <taxon>Gunneridae</taxon>
        <taxon>Pentapetalae</taxon>
        <taxon>asterids</taxon>
        <taxon>Ericales</taxon>
        <taxon>Ericaceae</taxon>
        <taxon>Vaccinioideae</taxon>
        <taxon>Vaccinieae</taxon>
        <taxon>Vaccinium</taxon>
    </lineage>
</organism>
<reference evidence="1 2" key="1">
    <citation type="journal article" date="2021" name="Hortic Res">
        <title>High-quality reference genome and annotation aids understanding of berry development for evergreen blueberry (Vaccinium darrowii).</title>
        <authorList>
            <person name="Yu J."/>
            <person name="Hulse-Kemp A.M."/>
            <person name="Babiker E."/>
            <person name="Staton M."/>
        </authorList>
    </citation>
    <scope>NUCLEOTIDE SEQUENCE [LARGE SCALE GENOMIC DNA]</scope>
    <source>
        <strain evidence="2">cv. NJ 8807/NJ 8810</strain>
        <tissue evidence="1">Young leaf</tissue>
    </source>
</reference>
<dbReference type="Proteomes" id="UP000828048">
    <property type="component" value="Chromosome 5"/>
</dbReference>